<sequence length="137" mass="15654">MQVNKTECTFADKMDRSQHKPLSVRGFFSLTIAVLFLLLGFCPLRNVLAASLFQNHQSVPKTNGAHLLTGTEHCTLTLAKESTVSDTKRLTVPFAVVMTILFFGSILPEQPFPSLRVFRRFDLKRRPLYLCNRVWRI</sequence>
<gene>
    <name evidence="2" type="ORF">EOD41_04335</name>
</gene>
<dbReference type="EMBL" id="SACK01000002">
    <property type="protein sequence ID" value="RVU01202.1"/>
    <property type="molecule type" value="Genomic_DNA"/>
</dbReference>
<dbReference type="RefSeq" id="WP_127703577.1">
    <property type="nucleotide sequence ID" value="NZ_SACK01000002.1"/>
</dbReference>
<protein>
    <submittedName>
        <fullName evidence="2">Uncharacterized protein</fullName>
    </submittedName>
</protein>
<reference evidence="2 3" key="1">
    <citation type="submission" date="2019-01" db="EMBL/GenBank/DDBJ databases">
        <authorList>
            <person name="Chen W.-M."/>
        </authorList>
    </citation>
    <scope>NUCLEOTIDE SEQUENCE [LARGE SCALE GENOMIC DNA]</scope>
    <source>
        <strain evidence="2 3">YBJ-36</strain>
    </source>
</reference>
<dbReference type="AlphaFoldDB" id="A0A3S2UM91"/>
<dbReference type="Proteomes" id="UP000282759">
    <property type="component" value="Unassembled WGS sequence"/>
</dbReference>
<name>A0A3S2UM91_9SPHI</name>
<keyword evidence="1" id="KW-0812">Transmembrane</keyword>
<evidence type="ECO:0000256" key="1">
    <source>
        <dbReference type="SAM" id="Phobius"/>
    </source>
</evidence>
<keyword evidence="3" id="KW-1185">Reference proteome</keyword>
<accession>A0A3S2UM91</accession>
<evidence type="ECO:0000313" key="3">
    <source>
        <dbReference type="Proteomes" id="UP000282759"/>
    </source>
</evidence>
<keyword evidence="1" id="KW-0472">Membrane</keyword>
<feature type="transmembrane region" description="Helical" evidence="1">
    <location>
        <begin position="90"/>
        <end position="107"/>
    </location>
</feature>
<organism evidence="2 3">
    <name type="scientific">Mucilaginibacter limnophilus</name>
    <dbReference type="NCBI Taxonomy" id="1932778"/>
    <lineage>
        <taxon>Bacteria</taxon>
        <taxon>Pseudomonadati</taxon>
        <taxon>Bacteroidota</taxon>
        <taxon>Sphingobacteriia</taxon>
        <taxon>Sphingobacteriales</taxon>
        <taxon>Sphingobacteriaceae</taxon>
        <taxon>Mucilaginibacter</taxon>
    </lineage>
</organism>
<proteinExistence type="predicted"/>
<comment type="caution">
    <text evidence="2">The sequence shown here is derived from an EMBL/GenBank/DDBJ whole genome shotgun (WGS) entry which is preliminary data.</text>
</comment>
<keyword evidence="1" id="KW-1133">Transmembrane helix</keyword>
<evidence type="ECO:0000313" key="2">
    <source>
        <dbReference type="EMBL" id="RVU01202.1"/>
    </source>
</evidence>
<feature type="transmembrane region" description="Helical" evidence="1">
    <location>
        <begin position="22"/>
        <end position="41"/>
    </location>
</feature>